<dbReference type="PANTHER" id="PTHR47074:SF49">
    <property type="entry name" value="POLYNUCLEOTIDYL TRANSFERASE, RIBONUCLEASE H-LIKE SUPERFAMILY PROTEIN"/>
    <property type="match status" value="1"/>
</dbReference>
<dbReference type="InterPro" id="IPR002156">
    <property type="entry name" value="RNaseH_domain"/>
</dbReference>
<organism evidence="2 3">
    <name type="scientific">Brassica rapa subsp. trilocularis</name>
    <dbReference type="NCBI Taxonomy" id="1813537"/>
    <lineage>
        <taxon>Eukaryota</taxon>
        <taxon>Viridiplantae</taxon>
        <taxon>Streptophyta</taxon>
        <taxon>Embryophyta</taxon>
        <taxon>Tracheophyta</taxon>
        <taxon>Spermatophyta</taxon>
        <taxon>Magnoliopsida</taxon>
        <taxon>eudicotyledons</taxon>
        <taxon>Gunneridae</taxon>
        <taxon>Pentapetalae</taxon>
        <taxon>rosids</taxon>
        <taxon>malvids</taxon>
        <taxon>Brassicales</taxon>
        <taxon>Brassicaceae</taxon>
        <taxon>Brassiceae</taxon>
        <taxon>Brassica</taxon>
    </lineage>
</organism>
<dbReference type="InterPro" id="IPR052929">
    <property type="entry name" value="RNase_H-like_EbsB-rel"/>
</dbReference>
<gene>
    <name evidence="2" type="primary">A04g503450.1_BraROA</name>
    <name evidence="2" type="ORF">IGI04_015099</name>
</gene>
<proteinExistence type="predicted"/>
<dbReference type="EMBL" id="JADBGQ010000004">
    <property type="protein sequence ID" value="KAG5400492.1"/>
    <property type="molecule type" value="Genomic_DNA"/>
</dbReference>
<name>A0ABQ7MP74_BRACM</name>
<dbReference type="Pfam" id="PF13456">
    <property type="entry name" value="RVT_3"/>
    <property type="match status" value="1"/>
</dbReference>
<evidence type="ECO:0000259" key="1">
    <source>
        <dbReference type="Pfam" id="PF13456"/>
    </source>
</evidence>
<feature type="domain" description="RNase H type-1" evidence="1">
    <location>
        <begin position="146"/>
        <end position="209"/>
    </location>
</feature>
<reference evidence="2 3" key="1">
    <citation type="submission" date="2021-03" db="EMBL/GenBank/DDBJ databases">
        <authorList>
            <person name="King G.J."/>
            <person name="Bancroft I."/>
            <person name="Baten A."/>
            <person name="Bloomfield J."/>
            <person name="Borpatragohain P."/>
            <person name="He Z."/>
            <person name="Irish N."/>
            <person name="Irwin J."/>
            <person name="Liu K."/>
            <person name="Mauleon R.P."/>
            <person name="Moore J."/>
            <person name="Morris R."/>
            <person name="Ostergaard L."/>
            <person name="Wang B."/>
            <person name="Wells R."/>
        </authorList>
    </citation>
    <scope>NUCLEOTIDE SEQUENCE [LARGE SCALE GENOMIC DNA]</scope>
    <source>
        <strain evidence="2">R-o-18</strain>
        <tissue evidence="2">Leaf</tissue>
    </source>
</reference>
<evidence type="ECO:0000313" key="3">
    <source>
        <dbReference type="Proteomes" id="UP000823674"/>
    </source>
</evidence>
<keyword evidence="3" id="KW-1185">Reference proteome</keyword>
<sequence>LTNTPWWDTQKVRDTFTDEDAARILKIKPGLGTDDTDVWGFTKDGIYTTKSAYKMLSKQSLAQGNIKSFPWILWNLWKGRNALVFEKSRLSASSCVSKALEEAEIWNKVNLKDDTTHMSRDNAPVLQNLWVKPPPGFIKCNVGMAWNNAGPLNGASWVTRDNSGRPIHHSRRAFSQSSCKRESDLKALLWAVEAMDSLKQKKVIFEASSVELLPLSQKILTLLHHFEEWSIFHVSGPKNRVATAIAESVVSGARTQIICRVWGAPMA</sequence>
<feature type="non-terminal residue" evidence="2">
    <location>
        <position position="1"/>
    </location>
</feature>
<comment type="caution">
    <text evidence="2">The sequence shown here is derived from an EMBL/GenBank/DDBJ whole genome shotgun (WGS) entry which is preliminary data.</text>
</comment>
<dbReference type="PANTHER" id="PTHR47074">
    <property type="entry name" value="BNAC02G40300D PROTEIN"/>
    <property type="match status" value="1"/>
</dbReference>
<evidence type="ECO:0000313" key="2">
    <source>
        <dbReference type="EMBL" id="KAG5400492.1"/>
    </source>
</evidence>
<accession>A0ABQ7MP74</accession>
<protein>
    <recommendedName>
        <fullName evidence="1">RNase H type-1 domain-containing protein</fullName>
    </recommendedName>
</protein>
<dbReference type="Proteomes" id="UP000823674">
    <property type="component" value="Chromosome A04"/>
</dbReference>